<evidence type="ECO:0000313" key="2">
    <source>
        <dbReference type="Proteomes" id="UP000268162"/>
    </source>
</evidence>
<reference evidence="2" key="1">
    <citation type="journal article" date="2018" name="Nat. Microbiol.">
        <title>Leveraging single-cell genomics to expand the fungal tree of life.</title>
        <authorList>
            <person name="Ahrendt S.R."/>
            <person name="Quandt C.A."/>
            <person name="Ciobanu D."/>
            <person name="Clum A."/>
            <person name="Salamov A."/>
            <person name="Andreopoulos B."/>
            <person name="Cheng J.F."/>
            <person name="Woyke T."/>
            <person name="Pelin A."/>
            <person name="Henrissat B."/>
            <person name="Reynolds N.K."/>
            <person name="Benny G.L."/>
            <person name="Smith M.E."/>
            <person name="James T.Y."/>
            <person name="Grigoriev I.V."/>
        </authorList>
    </citation>
    <scope>NUCLEOTIDE SEQUENCE [LARGE SCALE GENOMIC DNA]</scope>
    <source>
        <strain evidence="2">RSA 468</strain>
    </source>
</reference>
<gene>
    <name evidence="1" type="ORF">BJ085DRAFT_37525</name>
</gene>
<dbReference type="PANTHER" id="PTHR11680">
    <property type="entry name" value="SERINE HYDROXYMETHYLTRANSFERASE"/>
    <property type="match status" value="1"/>
</dbReference>
<organism evidence="1 2">
    <name type="scientific">Dimargaris cristalligena</name>
    <dbReference type="NCBI Taxonomy" id="215637"/>
    <lineage>
        <taxon>Eukaryota</taxon>
        <taxon>Fungi</taxon>
        <taxon>Fungi incertae sedis</taxon>
        <taxon>Zoopagomycota</taxon>
        <taxon>Kickxellomycotina</taxon>
        <taxon>Dimargaritomycetes</taxon>
        <taxon>Dimargaritales</taxon>
        <taxon>Dimargaritaceae</taxon>
        <taxon>Dimargaris</taxon>
    </lineage>
</organism>
<protein>
    <recommendedName>
        <fullName evidence="3">Serine hydroxymethyltransferase-like domain-containing protein</fullName>
    </recommendedName>
</protein>
<dbReference type="GO" id="GO:0019264">
    <property type="term" value="P:glycine biosynthetic process from serine"/>
    <property type="evidence" value="ECO:0007669"/>
    <property type="project" value="TreeGrafter"/>
</dbReference>
<dbReference type="InterPro" id="IPR015424">
    <property type="entry name" value="PyrdxlP-dep_Trfase"/>
</dbReference>
<dbReference type="STRING" id="215637.A0A4Q0A0G3"/>
<keyword evidence="2" id="KW-1185">Reference proteome</keyword>
<dbReference type="InterPro" id="IPR049943">
    <property type="entry name" value="Ser_HO-MeTrfase-like"/>
</dbReference>
<dbReference type="GO" id="GO:0004372">
    <property type="term" value="F:glycine hydroxymethyltransferase activity"/>
    <property type="evidence" value="ECO:0007669"/>
    <property type="project" value="TreeGrafter"/>
</dbReference>
<dbReference type="GO" id="GO:0030170">
    <property type="term" value="F:pyridoxal phosphate binding"/>
    <property type="evidence" value="ECO:0007669"/>
    <property type="project" value="TreeGrafter"/>
</dbReference>
<dbReference type="Gene3D" id="3.90.1150.10">
    <property type="entry name" value="Aspartate Aminotransferase, domain 1"/>
    <property type="match status" value="1"/>
</dbReference>
<sequence>MTSRGLVERDFAQVVEFINEAVTITKDFKAQVAGKKIRDFKDQLGDGVSVVPQLRDLQSRVVDFSRQFPVVGFNTSELDD</sequence>
<proteinExistence type="predicted"/>
<dbReference type="GO" id="GO:0046653">
    <property type="term" value="P:tetrahydrofolate metabolic process"/>
    <property type="evidence" value="ECO:0007669"/>
    <property type="project" value="TreeGrafter"/>
</dbReference>
<accession>A0A4Q0A0G3</accession>
<dbReference type="SUPFAM" id="SSF53383">
    <property type="entry name" value="PLP-dependent transferases"/>
    <property type="match status" value="1"/>
</dbReference>
<evidence type="ECO:0008006" key="3">
    <source>
        <dbReference type="Google" id="ProtNLM"/>
    </source>
</evidence>
<dbReference type="AlphaFoldDB" id="A0A4Q0A0G3"/>
<dbReference type="InterPro" id="IPR015422">
    <property type="entry name" value="PyrdxlP-dep_Trfase_small"/>
</dbReference>
<dbReference type="Proteomes" id="UP000268162">
    <property type="component" value="Unassembled WGS sequence"/>
</dbReference>
<dbReference type="EMBL" id="ML002269">
    <property type="protein sequence ID" value="RKP39474.1"/>
    <property type="molecule type" value="Genomic_DNA"/>
</dbReference>
<name>A0A4Q0A0G3_9FUNG</name>
<evidence type="ECO:0000313" key="1">
    <source>
        <dbReference type="EMBL" id="RKP39474.1"/>
    </source>
</evidence>
<dbReference type="PANTHER" id="PTHR11680:SF28">
    <property type="entry name" value="SERINE HYDROXYMETHYLTRANSFERASE, MITOCHONDRIAL"/>
    <property type="match status" value="1"/>
</dbReference>
<dbReference type="GO" id="GO:0005739">
    <property type="term" value="C:mitochondrion"/>
    <property type="evidence" value="ECO:0007669"/>
    <property type="project" value="TreeGrafter"/>
</dbReference>